<dbReference type="Proteomes" id="UP000054805">
    <property type="component" value="Unassembled WGS sequence"/>
</dbReference>
<proteinExistence type="predicted"/>
<accession>A0A0V1ITN1</accession>
<reference evidence="1 3" key="1">
    <citation type="submission" date="2015-01" db="EMBL/GenBank/DDBJ databases">
        <title>Evolution of Trichinella species and genotypes.</title>
        <authorList>
            <person name="Korhonen P.K."/>
            <person name="Edoardo P."/>
            <person name="Giuseppe L.R."/>
            <person name="Gasser R.B."/>
        </authorList>
    </citation>
    <scope>NUCLEOTIDE SEQUENCE [LARGE SCALE GENOMIC DNA]</scope>
    <source>
        <strain evidence="1">ISS588</strain>
    </source>
</reference>
<protein>
    <submittedName>
        <fullName evidence="1">Uncharacterized protein</fullName>
    </submittedName>
</protein>
<evidence type="ECO:0000313" key="3">
    <source>
        <dbReference type="Proteomes" id="UP000054805"/>
    </source>
</evidence>
<evidence type="ECO:0000313" key="2">
    <source>
        <dbReference type="EMBL" id="KRZ28141.1"/>
    </source>
</evidence>
<sequence>MQTNRKYKKNAKTYPLNWAGNTQHLLTAKSIRKTLTLLLFKSTCSTLLDTDSVSRQKFSRNFMTPFENFQKNFERLT</sequence>
<name>A0A0V1ITN1_TRIPS</name>
<organism evidence="1 3">
    <name type="scientific">Trichinella pseudospiralis</name>
    <name type="common">Parasitic roundworm</name>
    <dbReference type="NCBI Taxonomy" id="6337"/>
    <lineage>
        <taxon>Eukaryota</taxon>
        <taxon>Metazoa</taxon>
        <taxon>Ecdysozoa</taxon>
        <taxon>Nematoda</taxon>
        <taxon>Enoplea</taxon>
        <taxon>Dorylaimia</taxon>
        <taxon>Trichinellida</taxon>
        <taxon>Trichinellidae</taxon>
        <taxon>Trichinella</taxon>
    </lineage>
</organism>
<dbReference type="EMBL" id="JYDS01000062">
    <property type="protein sequence ID" value="KRZ28141.1"/>
    <property type="molecule type" value="Genomic_DNA"/>
</dbReference>
<evidence type="ECO:0000313" key="1">
    <source>
        <dbReference type="EMBL" id="KRZ25996.1"/>
    </source>
</evidence>
<dbReference type="AlphaFoldDB" id="A0A0V1ITN1"/>
<comment type="caution">
    <text evidence="1">The sequence shown here is derived from an EMBL/GenBank/DDBJ whole genome shotgun (WGS) entry which is preliminary data.</text>
</comment>
<dbReference type="EMBL" id="JYDS01000091">
    <property type="protein sequence ID" value="KRZ25996.1"/>
    <property type="molecule type" value="Genomic_DNA"/>
</dbReference>
<gene>
    <name evidence="2" type="ORF">T4B_12877</name>
    <name evidence="1" type="ORF">T4B_6219</name>
</gene>
<keyword evidence="3" id="KW-1185">Reference proteome</keyword>